<reference evidence="2" key="1">
    <citation type="submission" date="2016-05" db="EMBL/GenBank/DDBJ databases">
        <title>Comparative genomics of biotechnologically important yeasts.</title>
        <authorList>
            <consortium name="DOE Joint Genome Institute"/>
            <person name="Riley R."/>
            <person name="Haridas S."/>
            <person name="Wolfe K.H."/>
            <person name="Lopes M.R."/>
            <person name="Hittinger C.T."/>
            <person name="Goker M."/>
            <person name="Salamov A."/>
            <person name="Wisecaver J."/>
            <person name="Long T.M."/>
            <person name="Aerts A.L."/>
            <person name="Barry K."/>
            <person name="Choi C."/>
            <person name="Clum A."/>
            <person name="Coughlan A.Y."/>
            <person name="Deshpande S."/>
            <person name="Douglass A.P."/>
            <person name="Hanson S.J."/>
            <person name="Klenk H.-P."/>
            <person name="Labutti K."/>
            <person name="Lapidus A."/>
            <person name="Lindquist E."/>
            <person name="Lipzen A."/>
            <person name="Meier-Kolthoff J.P."/>
            <person name="Ohm R.A."/>
            <person name="Otillar R.P."/>
            <person name="Pangilinan J."/>
            <person name="Peng Y."/>
            <person name="Rokas A."/>
            <person name="Rosa C.A."/>
            <person name="Scheuner C."/>
            <person name="Sibirny A.A."/>
            <person name="Slot J.C."/>
            <person name="Stielow J.B."/>
            <person name="Sun H."/>
            <person name="Kurtzman C.P."/>
            <person name="Blackwell M."/>
            <person name="Grigoriev I.V."/>
            <person name="Jeffries T.W."/>
        </authorList>
    </citation>
    <scope>NUCLEOTIDE SEQUENCE [LARGE SCALE GENOMIC DNA]</scope>
    <source>
        <strain evidence="2">NRRL Y-12698</strain>
    </source>
</reference>
<dbReference type="InterPro" id="IPR025638">
    <property type="entry name" value="DUF4336"/>
</dbReference>
<evidence type="ECO:0000313" key="2">
    <source>
        <dbReference type="Proteomes" id="UP000094336"/>
    </source>
</evidence>
<dbReference type="OrthoDB" id="421671at2759"/>
<dbReference type="RefSeq" id="XP_018985473.1">
    <property type="nucleotide sequence ID" value="XM_019132651.1"/>
</dbReference>
<dbReference type="PANTHER" id="PTHR33835:SF1">
    <property type="entry name" value="METALLO-BETA-LACTAMASE DOMAIN-CONTAINING PROTEIN"/>
    <property type="match status" value="1"/>
</dbReference>
<dbReference type="InterPro" id="IPR036866">
    <property type="entry name" value="RibonucZ/Hydroxyglut_hydro"/>
</dbReference>
<gene>
    <name evidence="1" type="ORF">BABINDRAFT_7623</name>
</gene>
<dbReference type="Gene3D" id="3.60.15.10">
    <property type="entry name" value="Ribonuclease Z/Hydroxyacylglutathione hydrolase-like"/>
    <property type="match status" value="1"/>
</dbReference>
<dbReference type="Proteomes" id="UP000094336">
    <property type="component" value="Unassembled WGS sequence"/>
</dbReference>
<feature type="non-terminal residue" evidence="1">
    <location>
        <position position="1"/>
    </location>
</feature>
<dbReference type="SUPFAM" id="SSF56281">
    <property type="entry name" value="Metallo-hydrolase/oxidoreductase"/>
    <property type="match status" value="1"/>
</dbReference>
<accession>A0A1E3QR27</accession>
<dbReference type="EMBL" id="KV454430">
    <property type="protein sequence ID" value="ODQ80145.1"/>
    <property type="molecule type" value="Genomic_DNA"/>
</dbReference>
<dbReference type="GeneID" id="30150504"/>
<dbReference type="AlphaFoldDB" id="A0A1E3QR27"/>
<proteinExistence type="predicted"/>
<name>A0A1E3QR27_9ASCO</name>
<organism evidence="1 2">
    <name type="scientific">Babjeviella inositovora NRRL Y-12698</name>
    <dbReference type="NCBI Taxonomy" id="984486"/>
    <lineage>
        <taxon>Eukaryota</taxon>
        <taxon>Fungi</taxon>
        <taxon>Dikarya</taxon>
        <taxon>Ascomycota</taxon>
        <taxon>Saccharomycotina</taxon>
        <taxon>Pichiomycetes</taxon>
        <taxon>Serinales incertae sedis</taxon>
        <taxon>Babjeviella</taxon>
    </lineage>
</organism>
<evidence type="ECO:0000313" key="1">
    <source>
        <dbReference type="EMBL" id="ODQ80145.1"/>
    </source>
</evidence>
<sequence>NEASATALTGGKFNETHANRVLKGPELAGILKGENAKDLVDNFEFVYVAGHKNRELTMFHPESKTLFEADFLFNIKSKSELYGKVNPTKGLGFFARYLQPYSAVGKWLSGRLLSSAEQGNRDAISAIASWDFERIVMCHGEVIEGKNESRLAFDSVYGHFYK</sequence>
<protein>
    <submittedName>
        <fullName evidence="1">Uncharacterized protein</fullName>
    </submittedName>
</protein>
<keyword evidence="2" id="KW-1185">Reference proteome</keyword>
<dbReference type="PANTHER" id="PTHR33835">
    <property type="entry name" value="YALI0C07656P"/>
    <property type="match status" value="1"/>
</dbReference>